<dbReference type="Gene3D" id="4.10.1000.30">
    <property type="match status" value="1"/>
</dbReference>
<feature type="region of interest" description="Disordered" evidence="10">
    <location>
        <begin position="325"/>
        <end position="355"/>
    </location>
</feature>
<dbReference type="Proteomes" id="UP000095283">
    <property type="component" value="Unplaced"/>
</dbReference>
<feature type="domain" description="C3H1-type" evidence="11">
    <location>
        <begin position="519"/>
        <end position="544"/>
    </location>
</feature>
<proteinExistence type="inferred from homology"/>
<evidence type="ECO:0000256" key="3">
    <source>
        <dbReference type="ARBA" id="ARBA00015071"/>
    </source>
</evidence>
<feature type="region of interest" description="Disordered" evidence="10">
    <location>
        <begin position="369"/>
        <end position="432"/>
    </location>
</feature>
<keyword evidence="8" id="KW-0539">Nucleus</keyword>
<feature type="compositionally biased region" description="Basic and acidic residues" evidence="10">
    <location>
        <begin position="325"/>
        <end position="334"/>
    </location>
</feature>
<comment type="similarity">
    <text evidence="2">Belongs to the ZC3H14 family.</text>
</comment>
<dbReference type="InterPro" id="IPR000571">
    <property type="entry name" value="Znf_CCCH"/>
</dbReference>
<dbReference type="Gene3D" id="4.10.1000.40">
    <property type="match status" value="1"/>
</dbReference>
<dbReference type="WBParaSite" id="Hba_17208">
    <property type="protein sequence ID" value="Hba_17208"/>
    <property type="gene ID" value="Hba_17208"/>
</dbReference>
<dbReference type="GO" id="GO:0043488">
    <property type="term" value="P:regulation of mRNA stability"/>
    <property type="evidence" value="ECO:0007669"/>
    <property type="project" value="InterPro"/>
</dbReference>
<sequence>MAAIKAKLEELGVYVDDELPEYIMVMIANKKEKNQMKDDLNLFLGKSTTKFVDWLFDLFDRLQNASSKADSPSEDKKIEKSAIKEKDTKDKDRRKELENYTHSHLSSYRKEEKKVDTRSHHTIKEKNHTDSERDKEREKTRIAERSKEKEEKLKDREERRKEKDLVKKLDERNQWKSISTNMRFRGDDDRREQEHIRARDVRQRDRRSRSRTWSDDEFEREIDERNKKVASSVVAQRPLAASPEPVKVSSQVIVKRKLQPVSDEKTLKARKAMFLKAMNEASVSAGYGAPPNPMKPKVPTPKSSPMKVAVRSALRNRITIPQDRDIIMENRSENDYDSDTVVCGSTEKEKTGGPKIVVTLKGAKDHIRSYLQSDRIGKPGIKRKSEPSENMKSDSVEDKRARVEKDEGSSRGSSALEVSPPPPVSIDRASPVVRKWDGQIQLDDDSSDDDEAEIDAVLADARNFSSTSVSIDDEALPPTHQLSRGKNYIGYSPTPLQNPSAVLPMQYIPTPLSREEVSNKIAERCRFWPACRQGDSCTYIHPNKQCINFPNCTFGARCLYIHPPCRFDRNCTNPTCAFTHGMKAVAAPVAVNTHFSSNTLKQSPTLAEPGKPDSQHIPSTVSEVPSLSSLTPCRFGAGCKNPTCSFKHPKACHYGSACLNPHCYFYHPPQTNSTAFTTGGPAKYKWKATTPSTA</sequence>
<evidence type="ECO:0000256" key="9">
    <source>
        <dbReference type="PROSITE-ProRule" id="PRU00723"/>
    </source>
</evidence>
<accession>A0A1I7XHI4</accession>
<dbReference type="Pfam" id="PF14608">
    <property type="entry name" value="zf-CCCH_2"/>
    <property type="match status" value="5"/>
</dbReference>
<dbReference type="PROSITE" id="PS50103">
    <property type="entry name" value="ZF_C3H1"/>
    <property type="match status" value="1"/>
</dbReference>
<dbReference type="GO" id="GO:0008270">
    <property type="term" value="F:zinc ion binding"/>
    <property type="evidence" value="ECO:0007669"/>
    <property type="project" value="UniProtKB-KW"/>
</dbReference>
<reference evidence="13" key="1">
    <citation type="submission" date="2016-11" db="UniProtKB">
        <authorList>
            <consortium name="WormBaseParasite"/>
        </authorList>
    </citation>
    <scope>IDENTIFICATION</scope>
</reference>
<feature type="compositionally biased region" description="Pro residues" evidence="10">
    <location>
        <begin position="290"/>
        <end position="299"/>
    </location>
</feature>
<keyword evidence="5" id="KW-0677">Repeat</keyword>
<evidence type="ECO:0000256" key="7">
    <source>
        <dbReference type="ARBA" id="ARBA00022833"/>
    </source>
</evidence>
<keyword evidence="7 9" id="KW-0862">Zinc</keyword>
<dbReference type="InterPro" id="IPR043094">
    <property type="entry name" value="Nab2/ZC3H14_N_sf"/>
</dbReference>
<dbReference type="InterPro" id="IPR040366">
    <property type="entry name" value="Nab2/ZC3H14"/>
</dbReference>
<evidence type="ECO:0000256" key="1">
    <source>
        <dbReference type="ARBA" id="ARBA00004123"/>
    </source>
</evidence>
<keyword evidence="12" id="KW-1185">Reference proteome</keyword>
<feature type="compositionally biased region" description="Basic and acidic residues" evidence="10">
    <location>
        <begin position="383"/>
        <end position="409"/>
    </location>
</feature>
<evidence type="ECO:0000259" key="11">
    <source>
        <dbReference type="PROSITE" id="PS50103"/>
    </source>
</evidence>
<feature type="region of interest" description="Disordered" evidence="10">
    <location>
        <begin position="65"/>
        <end position="222"/>
    </location>
</feature>
<dbReference type="PANTHER" id="PTHR14738">
    <property type="entry name" value="ZINC FINGER CCCH DOMAIN-CONTAINING PROTEIN 14"/>
    <property type="match status" value="1"/>
</dbReference>
<evidence type="ECO:0000256" key="2">
    <source>
        <dbReference type="ARBA" id="ARBA00008423"/>
    </source>
</evidence>
<feature type="region of interest" description="Disordered" evidence="10">
    <location>
        <begin position="284"/>
        <end position="306"/>
    </location>
</feature>
<name>A0A1I7XHI4_HETBA</name>
<dbReference type="GO" id="GO:0008143">
    <property type="term" value="F:poly(A) binding"/>
    <property type="evidence" value="ECO:0007669"/>
    <property type="project" value="InterPro"/>
</dbReference>
<dbReference type="PANTHER" id="PTHR14738:SF29">
    <property type="entry name" value="ZINC FINGER CCCH DOMAIN-CONTAINING PROTEIN 14"/>
    <property type="match status" value="1"/>
</dbReference>
<comment type="subcellular location">
    <subcellularLocation>
        <location evidence="1">Nucleus</location>
    </subcellularLocation>
</comment>
<feature type="zinc finger region" description="C3H1-type" evidence="9">
    <location>
        <begin position="519"/>
        <end position="544"/>
    </location>
</feature>
<dbReference type="GO" id="GO:0005634">
    <property type="term" value="C:nucleus"/>
    <property type="evidence" value="ECO:0007669"/>
    <property type="project" value="UniProtKB-SubCell"/>
</dbReference>
<keyword evidence="4 9" id="KW-0479">Metal-binding</keyword>
<dbReference type="Pfam" id="PF01480">
    <property type="entry name" value="PWI"/>
    <property type="match status" value="1"/>
</dbReference>
<dbReference type="GO" id="GO:0005737">
    <property type="term" value="C:cytoplasm"/>
    <property type="evidence" value="ECO:0007669"/>
    <property type="project" value="TreeGrafter"/>
</dbReference>
<dbReference type="AlphaFoldDB" id="A0A1I7XHI4"/>
<feature type="compositionally biased region" description="Basic and acidic residues" evidence="10">
    <location>
        <begin position="184"/>
        <end position="203"/>
    </location>
</feature>
<evidence type="ECO:0000313" key="13">
    <source>
        <dbReference type="WBParaSite" id="Hba_17208"/>
    </source>
</evidence>
<evidence type="ECO:0000256" key="8">
    <source>
        <dbReference type="ARBA" id="ARBA00023242"/>
    </source>
</evidence>
<dbReference type="FunFam" id="4.10.1000.40:FF:000006">
    <property type="entry name" value="Zinc finger CCCH domain-containing protein 14"/>
    <property type="match status" value="1"/>
</dbReference>
<organism evidence="12 13">
    <name type="scientific">Heterorhabditis bacteriophora</name>
    <name type="common">Entomopathogenic nematode worm</name>
    <dbReference type="NCBI Taxonomy" id="37862"/>
    <lineage>
        <taxon>Eukaryota</taxon>
        <taxon>Metazoa</taxon>
        <taxon>Ecdysozoa</taxon>
        <taxon>Nematoda</taxon>
        <taxon>Chromadorea</taxon>
        <taxon>Rhabditida</taxon>
        <taxon>Rhabditina</taxon>
        <taxon>Rhabditomorpha</taxon>
        <taxon>Strongyloidea</taxon>
        <taxon>Heterorhabditidae</taxon>
        <taxon>Heterorhabditis</taxon>
    </lineage>
</organism>
<protein>
    <recommendedName>
        <fullName evidence="3">Zinc finger CCCH domain-containing protein 14</fullName>
    </recommendedName>
</protein>
<evidence type="ECO:0000256" key="6">
    <source>
        <dbReference type="ARBA" id="ARBA00022771"/>
    </source>
</evidence>
<keyword evidence="6 9" id="KW-0863">Zinc-finger</keyword>
<dbReference type="InterPro" id="IPR002483">
    <property type="entry name" value="PWI_dom"/>
</dbReference>
<evidence type="ECO:0000256" key="4">
    <source>
        <dbReference type="ARBA" id="ARBA00022723"/>
    </source>
</evidence>
<feature type="compositionally biased region" description="Basic and acidic residues" evidence="10">
    <location>
        <begin position="108"/>
        <end position="174"/>
    </location>
</feature>
<evidence type="ECO:0000313" key="12">
    <source>
        <dbReference type="Proteomes" id="UP000095283"/>
    </source>
</evidence>
<dbReference type="SMART" id="SM00356">
    <property type="entry name" value="ZnF_C3H1"/>
    <property type="match status" value="3"/>
</dbReference>
<feature type="compositionally biased region" description="Basic and acidic residues" evidence="10">
    <location>
        <begin position="71"/>
        <end position="101"/>
    </location>
</feature>
<evidence type="ECO:0000256" key="5">
    <source>
        <dbReference type="ARBA" id="ARBA00022737"/>
    </source>
</evidence>
<evidence type="ECO:0000256" key="10">
    <source>
        <dbReference type="SAM" id="MobiDB-lite"/>
    </source>
</evidence>
<dbReference type="Gene3D" id="1.10.340.40">
    <property type="entry name" value="Nuclear abundant poly(A) RNA-bind protein 2, N-terminal domain"/>
    <property type="match status" value="1"/>
</dbReference>